<sequence>MIWSTLGVLALSVIFPLHSLAAPVSITGYGWSDTIGWIDLAPPISGGGVFKQDSGALTGYAWSDNIGWIKFGGLSNFPSGNGTESINSFGQPPVETGPTNLTAGLQLWHKLGDNQNSIAPDSSSNGYSGAYRNFPAVPTLDLRISGVYASVFDGVNDHISIFSSPFGSYPTIGNTTSNYGVSVAVWFKTTSDGVILGQNDPTLPPSAVSGHVPAIYVDTNGKVRVSMFWHGSVTNQIVSSSSYNDGVWHHLVATYNAGVESLYIDTTLIGTQVQPEIGYNSSYYYLIGTGFAGGLWPAAPSGWFYFNGSMSDFRVYDHSLSGSEILQVYTFSNTPPSPPSAQTGDISGWIRACAGMDDVGAPNQSLPNNTCTGSSRTDGWDGWISLKGATTTSGPTAYQTFVTQNNKLSGWAWGGDVVGWVAFTGGLRVTQSATCEDPETSLAWDGISGADSYFLYQNEYKEDGTLVQSDRIPLTTSNTSFTNYSVVGEGHQGHRFEYRLSIVIGGVEGPLSPAVSVVSPLCDFTATCKADVDTVVPLQYVNYTDDVTVNTLHSPYDYEWFADECFAFWGTTECKTKNVYDSPASGNVAYNTFADLQYYWTGPHHMFATTTDGVGNTAKVRCLNDSQTENFITVGTVSPSSLTLTPDTTSGFPIIQITWIPPSHPNSPNVADAVVLYQLKRDGDPLFGGLLLANDPKSRNDTGLEYNTLYDYELRAIYLTTTEGLLYEYSNPIVGSVTSPDRPLGAPIPSCIPLSSSPTNAIQVSWIPLGPPENRLATGYMLYEFRSGLGYVLISDAQYTSGVIPAANTTYNHTGLTPGSTHYYRITSVTGNPPTQASGPREINDCKTITDPSCNMNLFIDFDYGAFSCGNQDRVTFGASADSCQVRDPSGAVVASGTFGVFETPSLAQNTTYTLSCSKTGCPDQSLQKTIVVSSCPFGFRLDCFFEPPNTDTSPVVGRAVNLETHIFGGVPPYSITWTDTEGLAYPETGVSGGTFSAETQEWSTTRSIRRVYSTVGPKTLTVNVTDSDGLATSCTLLAGTTGPDLKGSELHIEEY</sequence>
<dbReference type="InterPro" id="IPR013783">
    <property type="entry name" value="Ig-like_fold"/>
</dbReference>
<feature type="domain" description="Fibronectin type-III" evidence="5">
    <location>
        <begin position="638"/>
        <end position="741"/>
    </location>
</feature>
<dbReference type="InterPro" id="IPR036116">
    <property type="entry name" value="FN3_sf"/>
</dbReference>
<dbReference type="InterPro" id="IPR013320">
    <property type="entry name" value="ConA-like_dom_sf"/>
</dbReference>
<evidence type="ECO:0000259" key="5">
    <source>
        <dbReference type="PROSITE" id="PS50853"/>
    </source>
</evidence>
<dbReference type="PROSITE" id="PS50853">
    <property type="entry name" value="FN3"/>
    <property type="match status" value="2"/>
</dbReference>
<dbReference type="SUPFAM" id="SSF49265">
    <property type="entry name" value="Fibronectin type III"/>
    <property type="match status" value="1"/>
</dbReference>
<name>A0A1G2M1Z7_9BACT</name>
<dbReference type="EMBL" id="MHRF01000010">
    <property type="protein sequence ID" value="OHA17915.1"/>
    <property type="molecule type" value="Genomic_DNA"/>
</dbReference>
<feature type="domain" description="Fibronectin type-III" evidence="5">
    <location>
        <begin position="748"/>
        <end position="853"/>
    </location>
</feature>
<dbReference type="Gene3D" id="2.60.40.10">
    <property type="entry name" value="Immunoglobulins"/>
    <property type="match status" value="1"/>
</dbReference>
<feature type="signal peptide" evidence="3">
    <location>
        <begin position="1"/>
        <end position="21"/>
    </location>
</feature>
<proteinExistence type="predicted"/>
<protein>
    <recommendedName>
        <fullName evidence="8">Fibronectin type-III domain-containing protein</fullName>
    </recommendedName>
</protein>
<dbReference type="PROSITE" id="PS50025">
    <property type="entry name" value="LAM_G_DOMAIN"/>
    <property type="match status" value="1"/>
</dbReference>
<dbReference type="Proteomes" id="UP000178873">
    <property type="component" value="Unassembled WGS sequence"/>
</dbReference>
<evidence type="ECO:0000259" key="4">
    <source>
        <dbReference type="PROSITE" id="PS50025"/>
    </source>
</evidence>
<evidence type="ECO:0000256" key="2">
    <source>
        <dbReference type="ARBA" id="ARBA00023273"/>
    </source>
</evidence>
<gene>
    <name evidence="6" type="ORF">A2664_00990</name>
</gene>
<feature type="chain" id="PRO_5009583619" description="Fibronectin type-III domain-containing protein" evidence="3">
    <location>
        <begin position="22"/>
        <end position="1056"/>
    </location>
</feature>
<comment type="subcellular location">
    <subcellularLocation>
        <location evidence="1">Cell projection</location>
    </subcellularLocation>
</comment>
<accession>A0A1G2M1Z7</accession>
<dbReference type="Pfam" id="PF13385">
    <property type="entry name" value="Laminin_G_3"/>
    <property type="match status" value="1"/>
</dbReference>
<keyword evidence="2" id="KW-0966">Cell projection</keyword>
<dbReference type="AlphaFoldDB" id="A0A1G2M1Z7"/>
<dbReference type="InterPro" id="IPR003961">
    <property type="entry name" value="FN3_dom"/>
</dbReference>
<dbReference type="Gene3D" id="2.60.120.200">
    <property type="match status" value="1"/>
</dbReference>
<evidence type="ECO:0000313" key="7">
    <source>
        <dbReference type="Proteomes" id="UP000178873"/>
    </source>
</evidence>
<dbReference type="InterPro" id="IPR001791">
    <property type="entry name" value="Laminin_G"/>
</dbReference>
<dbReference type="STRING" id="1802301.A2664_00990"/>
<evidence type="ECO:0000313" key="6">
    <source>
        <dbReference type="EMBL" id="OHA17915.1"/>
    </source>
</evidence>
<dbReference type="SMART" id="SM00060">
    <property type="entry name" value="FN3"/>
    <property type="match status" value="2"/>
</dbReference>
<evidence type="ECO:0000256" key="3">
    <source>
        <dbReference type="SAM" id="SignalP"/>
    </source>
</evidence>
<organism evidence="6 7">
    <name type="scientific">Candidatus Taylorbacteria bacterium RIFCSPHIGHO2_01_FULL_46_22b</name>
    <dbReference type="NCBI Taxonomy" id="1802301"/>
    <lineage>
        <taxon>Bacteria</taxon>
        <taxon>Candidatus Tayloriibacteriota</taxon>
    </lineage>
</organism>
<dbReference type="SUPFAM" id="SSF49899">
    <property type="entry name" value="Concanavalin A-like lectins/glucanases"/>
    <property type="match status" value="1"/>
</dbReference>
<evidence type="ECO:0000256" key="1">
    <source>
        <dbReference type="ARBA" id="ARBA00004316"/>
    </source>
</evidence>
<dbReference type="GO" id="GO:0042995">
    <property type="term" value="C:cell projection"/>
    <property type="evidence" value="ECO:0007669"/>
    <property type="project" value="UniProtKB-SubCell"/>
</dbReference>
<comment type="caution">
    <text evidence="6">The sequence shown here is derived from an EMBL/GenBank/DDBJ whole genome shotgun (WGS) entry which is preliminary data.</text>
</comment>
<evidence type="ECO:0008006" key="8">
    <source>
        <dbReference type="Google" id="ProtNLM"/>
    </source>
</evidence>
<reference evidence="6 7" key="1">
    <citation type="journal article" date="2016" name="Nat. Commun.">
        <title>Thousands of microbial genomes shed light on interconnected biogeochemical processes in an aquifer system.</title>
        <authorList>
            <person name="Anantharaman K."/>
            <person name="Brown C.T."/>
            <person name="Hug L.A."/>
            <person name="Sharon I."/>
            <person name="Castelle C.J."/>
            <person name="Probst A.J."/>
            <person name="Thomas B.C."/>
            <person name="Singh A."/>
            <person name="Wilkins M.J."/>
            <person name="Karaoz U."/>
            <person name="Brodie E.L."/>
            <person name="Williams K.H."/>
            <person name="Hubbard S.S."/>
            <person name="Banfield J.F."/>
        </authorList>
    </citation>
    <scope>NUCLEOTIDE SEQUENCE [LARGE SCALE GENOMIC DNA]</scope>
</reference>
<keyword evidence="3" id="KW-0732">Signal</keyword>
<feature type="domain" description="Laminin G" evidence="4">
    <location>
        <begin position="156"/>
        <end position="353"/>
    </location>
</feature>